<evidence type="ECO:0000313" key="10">
    <source>
        <dbReference type="Proteomes" id="UP000324479"/>
    </source>
</evidence>
<organism evidence="9 10">
    <name type="scientific">Roseiconus nitratireducens</name>
    <dbReference type="NCBI Taxonomy" id="2605748"/>
    <lineage>
        <taxon>Bacteria</taxon>
        <taxon>Pseudomonadati</taxon>
        <taxon>Planctomycetota</taxon>
        <taxon>Planctomycetia</taxon>
        <taxon>Pirellulales</taxon>
        <taxon>Pirellulaceae</taxon>
        <taxon>Roseiconus</taxon>
    </lineage>
</organism>
<keyword evidence="10" id="KW-1185">Reference proteome</keyword>
<dbReference type="GO" id="GO:0008675">
    <property type="term" value="F:2-dehydro-3-deoxy-phosphogluconate aldolase activity"/>
    <property type="evidence" value="ECO:0007669"/>
    <property type="project" value="UniProtKB-EC"/>
</dbReference>
<comment type="pathway">
    <text evidence="2">Carbohydrate acid metabolism; 2-dehydro-3-deoxy-D-gluconate degradation; D-glyceraldehyde 3-phosphate and pyruvate from 2-dehydro-3-deoxy-D-gluconate: step 2/2.</text>
</comment>
<comment type="subunit">
    <text evidence="4">Homotrimer.</text>
</comment>
<comment type="similarity">
    <text evidence="3">Belongs to the KHG/KDPG aldolase family.</text>
</comment>
<accession>A0A5M6DF73</accession>
<dbReference type="Pfam" id="PF01081">
    <property type="entry name" value="Aldolase"/>
    <property type="match status" value="1"/>
</dbReference>
<dbReference type="InterPro" id="IPR000887">
    <property type="entry name" value="Aldlse_KDPG_KHG"/>
</dbReference>
<dbReference type="PANTHER" id="PTHR30246">
    <property type="entry name" value="2-KETO-3-DEOXY-6-PHOSPHOGLUCONATE ALDOLASE"/>
    <property type="match status" value="1"/>
</dbReference>
<dbReference type="PROSITE" id="PS00159">
    <property type="entry name" value="ALDOLASE_KDPG_KHG_1"/>
    <property type="match status" value="1"/>
</dbReference>
<comment type="catalytic activity">
    <reaction evidence="1">
        <text>2-dehydro-3-deoxy-6-phospho-D-gluconate = D-glyceraldehyde 3-phosphate + pyruvate</text>
        <dbReference type="Rhea" id="RHEA:17089"/>
        <dbReference type="ChEBI" id="CHEBI:15361"/>
        <dbReference type="ChEBI" id="CHEBI:57569"/>
        <dbReference type="ChEBI" id="CHEBI:59776"/>
        <dbReference type="EC" id="4.1.2.14"/>
    </reaction>
</comment>
<dbReference type="AlphaFoldDB" id="A0A5M6DF73"/>
<dbReference type="InterPro" id="IPR013785">
    <property type="entry name" value="Aldolase_TIM"/>
</dbReference>
<dbReference type="EC" id="4.1.2.14" evidence="5"/>
<dbReference type="Gene3D" id="3.20.20.70">
    <property type="entry name" value="Aldolase class I"/>
    <property type="match status" value="1"/>
</dbReference>
<evidence type="ECO:0000256" key="2">
    <source>
        <dbReference type="ARBA" id="ARBA00004736"/>
    </source>
</evidence>
<keyword evidence="7" id="KW-0704">Schiff base</keyword>
<dbReference type="RefSeq" id="WP_150076597.1">
    <property type="nucleotide sequence ID" value="NZ_VWOX01000005.1"/>
</dbReference>
<evidence type="ECO:0000256" key="6">
    <source>
        <dbReference type="ARBA" id="ARBA00023239"/>
    </source>
</evidence>
<keyword evidence="8" id="KW-0119">Carbohydrate metabolism</keyword>
<evidence type="ECO:0000256" key="7">
    <source>
        <dbReference type="ARBA" id="ARBA00023270"/>
    </source>
</evidence>
<dbReference type="SUPFAM" id="SSF51569">
    <property type="entry name" value="Aldolase"/>
    <property type="match status" value="1"/>
</dbReference>
<dbReference type="PROSITE" id="PS00160">
    <property type="entry name" value="ALDOLASE_KDPG_KHG_2"/>
    <property type="match status" value="1"/>
</dbReference>
<name>A0A5M6DF73_9BACT</name>
<dbReference type="InterPro" id="IPR031337">
    <property type="entry name" value="KDPG/KHG_AS_1"/>
</dbReference>
<dbReference type="PANTHER" id="PTHR30246:SF1">
    <property type="entry name" value="2-DEHYDRO-3-DEOXY-6-PHOSPHOGALACTONATE ALDOLASE-RELATED"/>
    <property type="match status" value="1"/>
</dbReference>
<sequence length="226" mass="24188">MFPAALLQRLYDAGFVAVLTIENLADAVPLAEALMDGGVHAMELTLRTPVAVQALEAIRDQVPEMIAGAGTVLTPDQIRQVRAAGAEFAVAPGMNPRVVAAAAEASLPFAPGICTPSELELAYEQGCQTLKFFPAEPIGGLHYLKSIAAPLRHLGIRFIPLGGIDAENMEAYLRHPLVHAVGGSWVTPPSCLAEQDWKSISRLAARASTIVQRVRNDLRDHVEANR</sequence>
<comment type="caution">
    <text evidence="9">The sequence shown here is derived from an EMBL/GenBank/DDBJ whole genome shotgun (WGS) entry which is preliminary data.</text>
</comment>
<evidence type="ECO:0000256" key="8">
    <source>
        <dbReference type="ARBA" id="ARBA00023277"/>
    </source>
</evidence>
<dbReference type="Proteomes" id="UP000324479">
    <property type="component" value="Unassembled WGS sequence"/>
</dbReference>
<proteinExistence type="inferred from homology"/>
<protein>
    <recommendedName>
        <fullName evidence="5">2-dehydro-3-deoxy-phosphogluconate aldolase</fullName>
        <ecNumber evidence="5">4.1.2.14</ecNumber>
    </recommendedName>
</protein>
<dbReference type="EMBL" id="VWOX01000005">
    <property type="protein sequence ID" value="KAA5543845.1"/>
    <property type="molecule type" value="Genomic_DNA"/>
</dbReference>
<evidence type="ECO:0000256" key="5">
    <source>
        <dbReference type="ARBA" id="ARBA00013063"/>
    </source>
</evidence>
<dbReference type="NCBIfam" id="TIGR01182">
    <property type="entry name" value="eda"/>
    <property type="match status" value="1"/>
</dbReference>
<dbReference type="InterPro" id="IPR031338">
    <property type="entry name" value="KDPG/KHG_AS_2"/>
</dbReference>
<dbReference type="CDD" id="cd00452">
    <property type="entry name" value="KDPG_aldolase"/>
    <property type="match status" value="1"/>
</dbReference>
<gene>
    <name evidence="9" type="primary">eda</name>
    <name evidence="9" type="ORF">FYK55_11795</name>
</gene>
<evidence type="ECO:0000313" key="9">
    <source>
        <dbReference type="EMBL" id="KAA5543845.1"/>
    </source>
</evidence>
<reference evidence="9 10" key="1">
    <citation type="submission" date="2019-08" db="EMBL/GenBank/DDBJ databases">
        <authorList>
            <person name="Dhanesh K."/>
            <person name="Kumar G."/>
            <person name="Sasikala C."/>
            <person name="Venkata Ramana C."/>
        </authorList>
    </citation>
    <scope>NUCLEOTIDE SEQUENCE [LARGE SCALE GENOMIC DNA]</scope>
    <source>
        <strain evidence="9 10">JC645</strain>
    </source>
</reference>
<evidence type="ECO:0000256" key="1">
    <source>
        <dbReference type="ARBA" id="ARBA00000654"/>
    </source>
</evidence>
<keyword evidence="6 9" id="KW-0456">Lyase</keyword>
<evidence type="ECO:0000256" key="3">
    <source>
        <dbReference type="ARBA" id="ARBA00006906"/>
    </source>
</evidence>
<evidence type="ECO:0000256" key="4">
    <source>
        <dbReference type="ARBA" id="ARBA00011233"/>
    </source>
</evidence>